<dbReference type="Proteomes" id="UP000188342">
    <property type="component" value="Unassembled WGS sequence"/>
</dbReference>
<dbReference type="AlphaFoldDB" id="A0A1R4KB20"/>
<evidence type="ECO:0000313" key="1">
    <source>
        <dbReference type="EMBL" id="SJN41438.1"/>
    </source>
</evidence>
<accession>A0A1R4KB20</accession>
<keyword evidence="2" id="KW-1185">Reference proteome</keyword>
<dbReference type="RefSeq" id="WP_256763872.1">
    <property type="nucleotide sequence ID" value="NZ_FUKQ01000047.1"/>
</dbReference>
<organism evidence="1 2">
    <name type="scientific">Luteococcus japonicus LSP_Lj1</name>
    <dbReference type="NCBI Taxonomy" id="1255658"/>
    <lineage>
        <taxon>Bacteria</taxon>
        <taxon>Bacillati</taxon>
        <taxon>Actinomycetota</taxon>
        <taxon>Actinomycetes</taxon>
        <taxon>Propionibacteriales</taxon>
        <taxon>Propionibacteriaceae</taxon>
        <taxon>Luteococcus</taxon>
    </lineage>
</organism>
<proteinExistence type="predicted"/>
<name>A0A1R4KB20_9ACTN</name>
<reference evidence="1 2" key="1">
    <citation type="submission" date="2017-02" db="EMBL/GenBank/DDBJ databases">
        <authorList>
            <person name="Peterson S.W."/>
        </authorList>
    </citation>
    <scope>NUCLEOTIDE SEQUENCE [LARGE SCALE GENOMIC DNA]</scope>
    <source>
        <strain evidence="1 2">LSP_Lj1</strain>
    </source>
</reference>
<sequence length="221" mass="24306">MTPTSRPEIPATELAQRIGDAIRPAVQKAWTSDRVQMLRRVIQGAHMPNASGQKLLTAHHEVVMANRAERSATTTLVVESTAEDVRGWSISVDLAQQQVSAEALLGCRLGRVIPVDEGAQVYEFLFEPPLAKGDNRRTQHRLTFTGDAECTTTGYSLSRPAQLLTLTVNFEGEQPKKVWQTTKGAQEDAETKVVQELSVAPMVEVVLSNPGPGLHALEWEW</sequence>
<protein>
    <submittedName>
        <fullName evidence="1">Uncharacterized protein</fullName>
    </submittedName>
</protein>
<dbReference type="EMBL" id="FUKQ01000047">
    <property type="protein sequence ID" value="SJN41438.1"/>
    <property type="molecule type" value="Genomic_DNA"/>
</dbReference>
<gene>
    <name evidence="1" type="ORF">FM114_12755</name>
</gene>
<evidence type="ECO:0000313" key="2">
    <source>
        <dbReference type="Proteomes" id="UP000188342"/>
    </source>
</evidence>